<sequence length="225" mass="24131">MSEPLSMACQGLRFRYEKHSPELFGGLNHRFAAGTMTALTGASGAGKSTLLYLLGLMLTPIAGAITYRGRELSSLPDSSRSEFRAKHIGFVFQDSELDAFRTILDSVLEPGLYAGQTRKNLEGKALELLEKVGLAQIASQRPTQISGGQGQRVAVCRALVNNPEIILADEPTGNLDRDNSSTVLDLLRAASEEGRIVIIATHDPFVMANCSAVLNITEAVENAVA</sequence>
<keyword evidence="3 4" id="KW-0067">ATP-binding</keyword>
<dbReference type="OrthoDB" id="4425833at2"/>
<dbReference type="GO" id="GO:0005886">
    <property type="term" value="C:plasma membrane"/>
    <property type="evidence" value="ECO:0007669"/>
    <property type="project" value="TreeGrafter"/>
</dbReference>
<dbReference type="STRING" id="1657.ACU20_02490"/>
<name>A0A0K9ESM3_9ACTO</name>
<dbReference type="PANTHER" id="PTHR24220:SF689">
    <property type="entry name" value="LIPOPROTEIN-RELEASING SYSTEM ATP-BINDING PROTEIN LOLD"/>
    <property type="match status" value="1"/>
</dbReference>
<dbReference type="Pfam" id="PF00005">
    <property type="entry name" value="ABC_tran"/>
    <property type="match status" value="1"/>
</dbReference>
<reference evidence="4 5" key="1">
    <citation type="submission" date="2018-11" db="EMBL/GenBank/DDBJ databases">
        <authorList>
            <consortium name="Pathogen Informatics"/>
        </authorList>
    </citation>
    <scope>NUCLEOTIDE SEQUENCE [LARGE SCALE GENOMIC DNA]</scope>
    <source>
        <strain evidence="4 5">NCTC10327</strain>
    </source>
</reference>
<dbReference type="SUPFAM" id="SSF52540">
    <property type="entry name" value="P-loop containing nucleoside triphosphate hydrolases"/>
    <property type="match status" value="1"/>
</dbReference>
<evidence type="ECO:0000313" key="5">
    <source>
        <dbReference type="Proteomes" id="UP000269974"/>
    </source>
</evidence>
<evidence type="ECO:0000256" key="3">
    <source>
        <dbReference type="ARBA" id="ARBA00022840"/>
    </source>
</evidence>
<dbReference type="GO" id="GO:0022857">
    <property type="term" value="F:transmembrane transporter activity"/>
    <property type="evidence" value="ECO:0007669"/>
    <property type="project" value="TreeGrafter"/>
</dbReference>
<keyword evidence="4" id="KW-0378">Hydrolase</keyword>
<dbReference type="SMART" id="SM00382">
    <property type="entry name" value="AAA"/>
    <property type="match status" value="1"/>
</dbReference>
<dbReference type="AlphaFoldDB" id="A0A0K9ESM3"/>
<evidence type="ECO:0000313" key="4">
    <source>
        <dbReference type="EMBL" id="VDG75833.1"/>
    </source>
</evidence>
<evidence type="ECO:0000256" key="1">
    <source>
        <dbReference type="ARBA" id="ARBA00005417"/>
    </source>
</evidence>
<dbReference type="EMBL" id="UYIO01000001">
    <property type="protein sequence ID" value="VDG75833.1"/>
    <property type="molecule type" value="Genomic_DNA"/>
</dbReference>
<dbReference type="EC" id="3.6.3.-" evidence="4"/>
<dbReference type="PROSITE" id="PS50893">
    <property type="entry name" value="ABC_TRANSPORTER_2"/>
    <property type="match status" value="1"/>
</dbReference>
<dbReference type="InterPro" id="IPR027417">
    <property type="entry name" value="P-loop_NTPase"/>
</dbReference>
<dbReference type="InterPro" id="IPR003593">
    <property type="entry name" value="AAA+_ATPase"/>
</dbReference>
<dbReference type="RefSeq" id="WP_049620209.1">
    <property type="nucleotide sequence ID" value="NZ_LFUS01000034.1"/>
</dbReference>
<proteinExistence type="inferred from homology"/>
<protein>
    <submittedName>
        <fullName evidence="4">ABC transporter ATP-binding protein</fullName>
        <ecNumber evidence="4">3.6.3.-</ecNumber>
    </submittedName>
</protein>
<organism evidence="4 5">
    <name type="scientific">Actinobaculum suis</name>
    <dbReference type="NCBI Taxonomy" id="1657"/>
    <lineage>
        <taxon>Bacteria</taxon>
        <taxon>Bacillati</taxon>
        <taxon>Actinomycetota</taxon>
        <taxon>Actinomycetes</taxon>
        <taxon>Actinomycetales</taxon>
        <taxon>Actinomycetaceae</taxon>
        <taxon>Actinobaculum</taxon>
    </lineage>
</organism>
<comment type="caution">
    <text evidence="4">The sequence shown here is derived from an EMBL/GenBank/DDBJ whole genome shotgun (WGS) entry which is preliminary data.</text>
</comment>
<comment type="similarity">
    <text evidence="1">Belongs to the ABC transporter superfamily.</text>
</comment>
<dbReference type="Gene3D" id="3.40.50.300">
    <property type="entry name" value="P-loop containing nucleotide triphosphate hydrolases"/>
    <property type="match status" value="1"/>
</dbReference>
<accession>A0A0K9ESM3</accession>
<dbReference type="PANTHER" id="PTHR24220">
    <property type="entry name" value="IMPORT ATP-BINDING PROTEIN"/>
    <property type="match status" value="1"/>
</dbReference>
<keyword evidence="2" id="KW-0547">Nucleotide-binding</keyword>
<dbReference type="InterPro" id="IPR015854">
    <property type="entry name" value="ABC_transpr_LolD-like"/>
</dbReference>
<dbReference type="GO" id="GO:0005524">
    <property type="term" value="F:ATP binding"/>
    <property type="evidence" value="ECO:0007669"/>
    <property type="project" value="UniProtKB-KW"/>
</dbReference>
<evidence type="ECO:0000256" key="2">
    <source>
        <dbReference type="ARBA" id="ARBA00022741"/>
    </source>
</evidence>
<dbReference type="InterPro" id="IPR003439">
    <property type="entry name" value="ABC_transporter-like_ATP-bd"/>
</dbReference>
<dbReference type="Proteomes" id="UP000269974">
    <property type="component" value="Unassembled WGS sequence"/>
</dbReference>
<gene>
    <name evidence="4" type="primary">lolD_2</name>
    <name evidence="4" type="ORF">NCTC10327_00518</name>
</gene>
<dbReference type="GO" id="GO:0016887">
    <property type="term" value="F:ATP hydrolysis activity"/>
    <property type="evidence" value="ECO:0007669"/>
    <property type="project" value="InterPro"/>
</dbReference>